<evidence type="ECO:0000259" key="11">
    <source>
        <dbReference type="Pfam" id="PF09051"/>
    </source>
</evidence>
<name>A0A9Q1DYF8_CONCO</name>
<protein>
    <submittedName>
        <fullName evidence="12">Uncharacterized protein</fullName>
    </submittedName>
</protein>
<proteinExistence type="inferred from homology"/>
<dbReference type="EMBL" id="JAFJMO010000002">
    <property type="protein sequence ID" value="KAJ8284140.1"/>
    <property type="molecule type" value="Genomic_DNA"/>
</dbReference>
<keyword evidence="3" id="KW-0732">Signal</keyword>
<dbReference type="InterPro" id="IPR015136">
    <property type="entry name" value="SNN_linker"/>
</dbReference>
<feature type="transmembrane region" description="Helical" evidence="8">
    <location>
        <begin position="2626"/>
        <end position="2651"/>
    </location>
</feature>
<dbReference type="InterPro" id="IPR038747">
    <property type="entry name" value="Stannin"/>
</dbReference>
<dbReference type="InterPro" id="IPR027435">
    <property type="entry name" value="Stannin_sf"/>
</dbReference>
<keyword evidence="5 8" id="KW-0472">Membrane</keyword>
<comment type="caution">
    <text evidence="12">The sequence shown here is derived from an EMBL/GenBank/DDBJ whole genome shotgun (WGS) entry which is preliminary data.</text>
</comment>
<evidence type="ECO:0000259" key="10">
    <source>
        <dbReference type="Pfam" id="PF09050"/>
    </source>
</evidence>
<dbReference type="InterPro" id="IPR015135">
    <property type="entry name" value="SNN_transmemb"/>
</dbReference>
<dbReference type="GO" id="GO:0007160">
    <property type="term" value="P:cell-matrix adhesion"/>
    <property type="evidence" value="ECO:0007669"/>
    <property type="project" value="TreeGrafter"/>
</dbReference>
<reference evidence="12" key="1">
    <citation type="journal article" date="2023" name="Science">
        <title>Genome structures resolve the early diversification of teleost fishes.</title>
        <authorList>
            <person name="Parey E."/>
            <person name="Louis A."/>
            <person name="Montfort J."/>
            <person name="Bouchez O."/>
            <person name="Roques C."/>
            <person name="Iampietro C."/>
            <person name="Lluch J."/>
            <person name="Castinel A."/>
            <person name="Donnadieu C."/>
            <person name="Desvignes T."/>
            <person name="Floi Bucao C."/>
            <person name="Jouanno E."/>
            <person name="Wen M."/>
            <person name="Mejri S."/>
            <person name="Dirks R."/>
            <person name="Jansen H."/>
            <person name="Henkel C."/>
            <person name="Chen W.J."/>
            <person name="Zahm M."/>
            <person name="Cabau C."/>
            <person name="Klopp C."/>
            <person name="Thompson A.W."/>
            <person name="Robinson-Rechavi M."/>
            <person name="Braasch I."/>
            <person name="Lecointre G."/>
            <person name="Bobe J."/>
            <person name="Postlethwait J.H."/>
            <person name="Berthelot C."/>
            <person name="Roest Crollius H."/>
            <person name="Guiguen Y."/>
        </authorList>
    </citation>
    <scope>NUCLEOTIDE SEQUENCE</scope>
    <source>
        <strain evidence="12">Concon-B</strain>
    </source>
</reference>
<dbReference type="InterPro" id="IPR010335">
    <property type="entry name" value="Mesothelin"/>
</dbReference>
<evidence type="ECO:0000313" key="12">
    <source>
        <dbReference type="EMBL" id="KAJ8284140.1"/>
    </source>
</evidence>
<dbReference type="GO" id="GO:0009986">
    <property type="term" value="C:cell surface"/>
    <property type="evidence" value="ECO:0007669"/>
    <property type="project" value="TreeGrafter"/>
</dbReference>
<comment type="subcellular location">
    <subcellularLocation>
        <location evidence="1">Membrane</location>
    </subcellularLocation>
</comment>
<evidence type="ECO:0000256" key="4">
    <source>
        <dbReference type="ARBA" id="ARBA00022889"/>
    </source>
</evidence>
<evidence type="ECO:0000256" key="3">
    <source>
        <dbReference type="ARBA" id="ARBA00022729"/>
    </source>
</evidence>
<dbReference type="Pfam" id="PF09050">
    <property type="entry name" value="SNN_linker"/>
    <property type="match status" value="1"/>
</dbReference>
<dbReference type="Pfam" id="PF09051">
    <property type="entry name" value="SNN_cytoplasm"/>
    <property type="match status" value="1"/>
</dbReference>
<evidence type="ECO:0000256" key="6">
    <source>
        <dbReference type="ARBA" id="ARBA00023180"/>
    </source>
</evidence>
<evidence type="ECO:0000256" key="2">
    <source>
        <dbReference type="ARBA" id="ARBA00011016"/>
    </source>
</evidence>
<feature type="domain" description="Stannin transmembrane" evidence="9">
    <location>
        <begin position="2617"/>
        <end position="2648"/>
    </location>
</feature>
<dbReference type="GO" id="GO:0005741">
    <property type="term" value="C:mitochondrial outer membrane"/>
    <property type="evidence" value="ECO:0007669"/>
    <property type="project" value="InterPro"/>
</dbReference>
<keyword evidence="4" id="KW-0130">Cell adhesion</keyword>
<evidence type="ECO:0000256" key="1">
    <source>
        <dbReference type="ARBA" id="ARBA00004370"/>
    </source>
</evidence>
<keyword evidence="13" id="KW-1185">Reference proteome</keyword>
<evidence type="ECO:0000256" key="8">
    <source>
        <dbReference type="SAM" id="Phobius"/>
    </source>
</evidence>
<evidence type="ECO:0000256" key="7">
    <source>
        <dbReference type="SAM" id="MobiDB-lite"/>
    </source>
</evidence>
<dbReference type="Proteomes" id="UP001152803">
    <property type="component" value="Unassembled WGS sequence"/>
</dbReference>
<dbReference type="Pfam" id="PF06060">
    <property type="entry name" value="Mesothelin"/>
    <property type="match status" value="1"/>
</dbReference>
<dbReference type="CDD" id="cd20257">
    <property type="entry name" value="Stannin"/>
    <property type="match status" value="1"/>
</dbReference>
<dbReference type="PANTHER" id="PTHR23412:SF6">
    <property type="entry name" value="MESOTHELIN"/>
    <property type="match status" value="1"/>
</dbReference>
<evidence type="ECO:0000313" key="13">
    <source>
        <dbReference type="Proteomes" id="UP001152803"/>
    </source>
</evidence>
<evidence type="ECO:0000259" key="9">
    <source>
        <dbReference type="Pfam" id="PF09049"/>
    </source>
</evidence>
<feature type="compositionally biased region" description="Polar residues" evidence="7">
    <location>
        <begin position="2693"/>
        <end position="2702"/>
    </location>
</feature>
<evidence type="ECO:0000256" key="5">
    <source>
        <dbReference type="ARBA" id="ARBA00023136"/>
    </source>
</evidence>
<organism evidence="12 13">
    <name type="scientific">Conger conger</name>
    <name type="common">Conger eel</name>
    <name type="synonym">Muraena conger</name>
    <dbReference type="NCBI Taxonomy" id="82655"/>
    <lineage>
        <taxon>Eukaryota</taxon>
        <taxon>Metazoa</taxon>
        <taxon>Chordata</taxon>
        <taxon>Craniata</taxon>
        <taxon>Vertebrata</taxon>
        <taxon>Euteleostomi</taxon>
        <taxon>Actinopterygii</taxon>
        <taxon>Neopterygii</taxon>
        <taxon>Teleostei</taxon>
        <taxon>Anguilliformes</taxon>
        <taxon>Congridae</taxon>
        <taxon>Conger</taxon>
    </lineage>
</organism>
<dbReference type="InterPro" id="IPR026664">
    <property type="entry name" value="Stereocilin-rel"/>
</dbReference>
<keyword evidence="8" id="KW-1133">Transmembrane helix</keyword>
<feature type="region of interest" description="Disordered" evidence="7">
    <location>
        <begin position="2683"/>
        <end position="2702"/>
    </location>
</feature>
<dbReference type="PANTHER" id="PTHR23412">
    <property type="entry name" value="STEREOCILIN RELATED"/>
    <property type="match status" value="1"/>
</dbReference>
<keyword evidence="8" id="KW-0812">Transmembrane</keyword>
<dbReference type="Pfam" id="PF09049">
    <property type="entry name" value="SNN_transmemb"/>
    <property type="match status" value="1"/>
</dbReference>
<sequence length="2702" mass="302881">MSENSVDHMRNLRGVIDTALDVYSFMRSSFSQGPIMELSGGIGVNAEAEQFHDLDFVKLWLQRWIYMFFMYPFLARNGTAGCVATVENSEDWLMKNFGSFSALAYFKDFTALNIMFSGLEVLHLLTPEQKAELILNPEVGGLDNGTVNLVFESLTKPQENQHMDVSRPFHNLTTSAPILYGAMPNQQTAFNGFLVFLKPLGSVVKQFVSFTHQKNLTSLKSSTLAQSMINWTLAELAGFFPQNITVENEIKPIQPSSLGNFDITEIDDWFQQVVTPVLKRFLPDDQTEIPEDLTAVFYRLLVSELSDNILLMDEMRQQLIYSHFIHPFLLRHNYTDPSCVSSSSSLQWLMDNIGVFSVFAPLQDFYDLHSNFSALEALPAFSAKQMAKLVASPESEPSQKDVVISTVFEHLLESPKERNLTGFLHYLLLFSTEELISCESYNIILGRLDLALPSVPRELEPVVQTSMTELTQSAPEDCILGNFKCPMTPNNESRVCTGVNSTELQHYLDTENTTNMLCNFSIGQYACSSLMQLGPENLDMLLKCKLPNHMIYSKETWKVFLTKVSEVLDQALGIFSNMSFHITSPSMTNFLDILGELRINEFSDVQLADVDLINMMEGFSLQFPLMEQMRWKWVARNFITPFLIRNSSDLACVGNTNGSLDWLHKNFGPFSVILPLDKLQTFNQNFDPLEALSALSAKQMAELVTSPESEPSQKDVIINKVFDHLLESPKKRNLTGFLHYLLLFSTELETLRFLSAKQMAKLILFPQIGPPLKEVNTVFDYLLESPKERNLKEFLHHLILSSTELEALPALSAKQMAELVVVLQTAPPQKDVIINTVFDLLLKLPDKRTFEEFLHYLNLFSTETMINCDSYKTIFSRLYQALPLVPQEQEPVIWASINELMKTAPGDCMPDVTGCSLTLHNETRVCADINSSELQHYLDTGNKTDELCRFGIEQYACSSLIHFTAENLVDLLKCELPRNMTYSKETWKVFLTKASGVLNDALRIFSNMISQKLVTENFILPFLSQNTSDPACLSSTNGSVDWLHKNFGPFSVLVPLKTLLTLNQEFSPLGALPLLSARQAAELVVIPEIGPQQKVIITVFDHYIQNPENLNEFLQHLVKLSTVANISCDSYKEIFYQLNQALSLVSVELVSTITSNSEALMGIAPQTQHLWTLLQCKLNSNVTSSKETWKLFLSKVSGILDEALDLFSNKVANSSNPSTSHVLEVIGEIRIDSFSAEEWGDTDFVKQWFQMKLRPFLPSVSREFLSCLSTKNFSCLTYQAVVKILGEHFAEMDRHQQYMVYTDFVYKYLSQNDTSDPACISSSPDSADWLERNFGSFTGFASVKDFQRLYLGFSPMDALSHLTIHQLSEVASIPGQFNNPEDVNKLMGHVNASDLANFFDIVSPVIQAHENAYPSSVRSAMLQQVFDRGSLSDPSVSDAEILVWLQHRLSPLLANLSLSHVESFFNIVKDKQCVTSQEAVKLLNAIHSTLQSNTQREVYVHILTSLKEPVPLHCYINGSFYLFVERSFLDFQFPNVTTFISLTPDSERSELLNSIPPSDLRDLLMRPNVVDNNEALCTIFDNYDHAPDFLETQEDIPDDVRRSILPCVWPLALSSENETEVDLWFEKRLKSYLTFLTKDLISSTETLNAKCLPFQKIVFVLGDKNVYNNSDFTEEDVYDTIKTYLSTGTKPKCYDATHPQLNSKAWFANYIGGFITFITLDDLLAFGTSEQLQVFSTNLDNLALFNHSSIPGNVSSHYTELIYLEDANFNPMLLPVDFRCVAPGPAYSQLSSVQSMIILHSLNQSCSELDPSVSAALAGNFETVNSDVIAALGQESVGLSTGQITSVPPSDIVSSLTTLSSVTGWNQGQSIAIVKMLLKGNFAINSALQLLQLGSLVMGVSSKVIENIASNEILQTSQNPSFITNILAAPQIIQYTYVNKIISINSNPEILLENVPSAMTTEIPRTLLQFSTESFEKVNKNKWKYEQAVLFFDTVATGFSDSNEISTTVLQGFSCTRVQTFSRKKVQRLIKACRRRGVVLRETQLTCMYNYIKDFDTDSFLEYPPDMLLYFNYNAVRSNCKAYFSEIGYADFSIFSDTLQKKKSTLFENAKSCLGITGTSINRENVEILGNMCCTLDGSFIENSDSLILEKLKKCRDLSEVQAESVQKTLMTGNTQYGHPSTWNLKTLKDLGILPLYMKSDFWRQFKMREKRRFFKYFMRARRTDKTERRKLKRFFREYRKSLRSKRAAESNCSVGSITQAVISDDAFPAGYDEEQFSACLSATAVKHNLAGLDLKVNDDDYSKIIMDKLNQAYPTNIPEEVIQVMGSVSRAASVDEINNWNITKLDTLAALMVSDNGEWEPEKSKAILTKYLSIADNILGTEELNAIGGTYLCTLDTSVLKGIPSSSLGNANSLNLLNCTIEKKRVLFTTANQAFRTRSTISLTEYQLMEYALGGAPEDYIQRLAASNVSMDISTFIELDGDVINALMVENVKSLLGLNLGDLKTFEDHNVIAGWITKQYQSDLNSLGLNITGGKVDPLPTGVGVITTTLGGGTTITTSGSDGSCAKSSHLHSSGTKKETITWLHDRTCKKQESASPLRPHDPAHPSNICICPVMSIMDHSPTTGVVTVIVILIAIAALGALILGCWCYLRLQRIGQSEDEESIVGEGETKEPFLLVQYSAKGPRVEHKTKLTPSSAESHR</sequence>
<feature type="domain" description="Stannin cytoplasmic" evidence="11">
    <location>
        <begin position="2676"/>
        <end position="2701"/>
    </location>
</feature>
<accession>A0A9Q1DYF8</accession>
<dbReference type="Gene3D" id="4.10.280.20">
    <property type="entry name" value="membrane protein stannin"/>
    <property type="match status" value="1"/>
</dbReference>
<gene>
    <name evidence="12" type="ORF">COCON_G00029900</name>
</gene>
<dbReference type="InterPro" id="IPR015137">
    <property type="entry name" value="SNN_cytoplasm"/>
</dbReference>
<feature type="domain" description="Stannin unstructured linker" evidence="10">
    <location>
        <begin position="2649"/>
        <end position="2674"/>
    </location>
</feature>
<keyword evidence="6" id="KW-0325">Glycoprotein</keyword>
<comment type="similarity">
    <text evidence="2">Belongs to the mesothelin family.</text>
</comment>
<dbReference type="OrthoDB" id="9329195at2759"/>